<proteinExistence type="predicted"/>
<comment type="caution">
    <text evidence="1">The sequence shown here is derived from an EMBL/GenBank/DDBJ whole genome shotgun (WGS) entry which is preliminary data.</text>
</comment>
<sequence>MSTTDPRPTKVHRNKSAGKRMVTIFFMKSGLIKPIPLETGATVNAS</sequence>
<organism evidence="1 2">
    <name type="scientific">Rotaria socialis</name>
    <dbReference type="NCBI Taxonomy" id="392032"/>
    <lineage>
        <taxon>Eukaryota</taxon>
        <taxon>Metazoa</taxon>
        <taxon>Spiralia</taxon>
        <taxon>Gnathifera</taxon>
        <taxon>Rotifera</taxon>
        <taxon>Eurotatoria</taxon>
        <taxon>Bdelloidea</taxon>
        <taxon>Philodinida</taxon>
        <taxon>Philodinidae</taxon>
        <taxon>Rotaria</taxon>
    </lineage>
</organism>
<dbReference type="EMBL" id="CAJOBS010016903">
    <property type="protein sequence ID" value="CAF4960666.1"/>
    <property type="molecule type" value="Genomic_DNA"/>
</dbReference>
<reference evidence="1" key="1">
    <citation type="submission" date="2021-02" db="EMBL/GenBank/DDBJ databases">
        <authorList>
            <person name="Nowell W R."/>
        </authorList>
    </citation>
    <scope>NUCLEOTIDE SEQUENCE</scope>
</reference>
<evidence type="ECO:0000313" key="1">
    <source>
        <dbReference type="EMBL" id="CAF4960666.1"/>
    </source>
</evidence>
<accession>A0A821YWE7</accession>
<dbReference type="Proteomes" id="UP000663838">
    <property type="component" value="Unassembled WGS sequence"/>
</dbReference>
<evidence type="ECO:0000313" key="2">
    <source>
        <dbReference type="Proteomes" id="UP000663838"/>
    </source>
</evidence>
<protein>
    <submittedName>
        <fullName evidence="1">Uncharacterized protein</fullName>
    </submittedName>
</protein>
<gene>
    <name evidence="1" type="ORF">TOA249_LOCUS34227</name>
</gene>
<dbReference type="AlphaFoldDB" id="A0A821YWE7"/>
<name>A0A821YWE7_9BILA</name>
<feature type="non-terminal residue" evidence="1">
    <location>
        <position position="46"/>
    </location>
</feature>